<feature type="domain" description="PAS" evidence="15">
    <location>
        <begin position="239"/>
        <end position="290"/>
    </location>
</feature>
<dbReference type="EC" id="2.7.13.3" evidence="3"/>
<dbReference type="Pfam" id="PF08448">
    <property type="entry name" value="PAS_4"/>
    <property type="match status" value="1"/>
</dbReference>
<dbReference type="PANTHER" id="PTHR43065">
    <property type="entry name" value="SENSOR HISTIDINE KINASE"/>
    <property type="match status" value="1"/>
</dbReference>
<evidence type="ECO:0000313" key="17">
    <source>
        <dbReference type="Proteomes" id="UP000807825"/>
    </source>
</evidence>
<feature type="transmembrane region" description="Helical" evidence="13">
    <location>
        <begin position="202"/>
        <end position="224"/>
    </location>
</feature>
<sequence length="605" mass="67645">MTIKGLLKYLPVLSIVLVAGILLVIVVLFTLRNINAQNERMEELTSRQGVSVIRTLEAGTRTGFMEGDWGIEHLQMLIEQAAKDPDVEWAGLISSDGVIIAHSEPAKIGLRLLMGTEMNTVKAVIRTGEPLSFKRELPNSRTIFEIWKPFTPFPDQIAQTELIARHTRIGKELLDVFDRENRQVLFLGLKMDRFKEMRQQDIIFAILMGAVLFIIGSASVYFIFVVQNAYLVRKTLDEMRTYTRNVVESMANGLITVDRSLRVATYNPTALEILRRPKEEIDGRPISELLPLEEEVRRVLADSDLILEKEVKISTDGKGKSFLGISVSALKEPDSRISRGAVIIARDFTMIRELEQKVIVSEKFAALGRLSAGVAHEIRNPLNSIRGFIQYFQKKLALDEEDYKYTDLMLTEVDRLNRVISKLLAYSKPREPRLSVRSAEEILDHCIRVLEREATEAGVELVRPPGDRNAPLVMMDTDQMTQVFLNILINAVEASPSGGKITIKSEADSRGRLQITIEDSGEGIPRENLDKLFDPFFSTKKKGTGLGLAIVKSIIESHEGEIEVESEPGKGTRFIILLNAYQVPDKSVIEQLSAASSTAAAVSQG</sequence>
<proteinExistence type="predicted"/>
<evidence type="ECO:0000259" key="14">
    <source>
        <dbReference type="PROSITE" id="PS50109"/>
    </source>
</evidence>
<dbReference type="Gene3D" id="3.30.565.10">
    <property type="entry name" value="Histidine kinase-like ATPase, C-terminal domain"/>
    <property type="match status" value="1"/>
</dbReference>
<keyword evidence="11 13" id="KW-1133">Transmembrane helix</keyword>
<dbReference type="InterPro" id="IPR004358">
    <property type="entry name" value="Sig_transdc_His_kin-like_C"/>
</dbReference>
<keyword evidence="13" id="KW-0472">Membrane</keyword>
<feature type="domain" description="Histidine kinase" evidence="14">
    <location>
        <begin position="373"/>
        <end position="582"/>
    </location>
</feature>
<evidence type="ECO:0000256" key="5">
    <source>
        <dbReference type="ARBA" id="ARBA00022553"/>
    </source>
</evidence>
<dbReference type="Gene3D" id="3.30.450.20">
    <property type="entry name" value="PAS domain"/>
    <property type="match status" value="1"/>
</dbReference>
<dbReference type="GO" id="GO:0005524">
    <property type="term" value="F:ATP binding"/>
    <property type="evidence" value="ECO:0007669"/>
    <property type="project" value="UniProtKB-KW"/>
</dbReference>
<keyword evidence="9" id="KW-0418">Kinase</keyword>
<evidence type="ECO:0000259" key="15">
    <source>
        <dbReference type="PROSITE" id="PS50112"/>
    </source>
</evidence>
<evidence type="ECO:0000256" key="9">
    <source>
        <dbReference type="ARBA" id="ARBA00022777"/>
    </source>
</evidence>
<dbReference type="SUPFAM" id="SSF47384">
    <property type="entry name" value="Homodimeric domain of signal transducing histidine kinase"/>
    <property type="match status" value="1"/>
</dbReference>
<evidence type="ECO:0000256" key="11">
    <source>
        <dbReference type="ARBA" id="ARBA00022989"/>
    </source>
</evidence>
<dbReference type="InterPro" id="IPR000014">
    <property type="entry name" value="PAS"/>
</dbReference>
<keyword evidence="6" id="KW-0808">Transferase</keyword>
<dbReference type="FunFam" id="3.30.565.10:FF:000006">
    <property type="entry name" value="Sensor histidine kinase WalK"/>
    <property type="match status" value="1"/>
</dbReference>
<evidence type="ECO:0000256" key="12">
    <source>
        <dbReference type="ARBA" id="ARBA00023012"/>
    </source>
</evidence>
<comment type="subcellular location">
    <subcellularLocation>
        <location evidence="2">Cell membrane</location>
        <topology evidence="2">Multi-pass membrane protein</topology>
    </subcellularLocation>
</comment>
<evidence type="ECO:0000256" key="2">
    <source>
        <dbReference type="ARBA" id="ARBA00004651"/>
    </source>
</evidence>
<keyword evidence="4" id="KW-1003">Cell membrane</keyword>
<dbReference type="SUPFAM" id="SSF103190">
    <property type="entry name" value="Sensory domain-like"/>
    <property type="match status" value="1"/>
</dbReference>
<dbReference type="PROSITE" id="PS50109">
    <property type="entry name" value="HIS_KIN"/>
    <property type="match status" value="1"/>
</dbReference>
<dbReference type="SUPFAM" id="SSF55785">
    <property type="entry name" value="PYP-like sensor domain (PAS domain)"/>
    <property type="match status" value="1"/>
</dbReference>
<dbReference type="AlphaFoldDB" id="A0A9D6Z401"/>
<dbReference type="CDD" id="cd00082">
    <property type="entry name" value="HisKA"/>
    <property type="match status" value="1"/>
</dbReference>
<dbReference type="GO" id="GO:0000155">
    <property type="term" value="F:phosphorelay sensor kinase activity"/>
    <property type="evidence" value="ECO:0007669"/>
    <property type="project" value="InterPro"/>
</dbReference>
<evidence type="ECO:0000256" key="6">
    <source>
        <dbReference type="ARBA" id="ARBA00022679"/>
    </source>
</evidence>
<evidence type="ECO:0000256" key="13">
    <source>
        <dbReference type="SAM" id="Phobius"/>
    </source>
</evidence>
<dbReference type="InterPro" id="IPR005467">
    <property type="entry name" value="His_kinase_dom"/>
</dbReference>
<comment type="catalytic activity">
    <reaction evidence="1">
        <text>ATP + protein L-histidine = ADP + protein N-phospho-L-histidine.</text>
        <dbReference type="EC" id="2.7.13.3"/>
    </reaction>
</comment>
<dbReference type="CDD" id="cd00130">
    <property type="entry name" value="PAS"/>
    <property type="match status" value="1"/>
</dbReference>
<name>A0A9D6Z401_9BACT</name>
<dbReference type="Pfam" id="PF02518">
    <property type="entry name" value="HATPase_c"/>
    <property type="match status" value="1"/>
</dbReference>
<organism evidence="16 17">
    <name type="scientific">Desulfomonile tiedjei</name>
    <dbReference type="NCBI Taxonomy" id="2358"/>
    <lineage>
        <taxon>Bacteria</taxon>
        <taxon>Pseudomonadati</taxon>
        <taxon>Thermodesulfobacteriota</taxon>
        <taxon>Desulfomonilia</taxon>
        <taxon>Desulfomonilales</taxon>
        <taxon>Desulfomonilaceae</taxon>
        <taxon>Desulfomonile</taxon>
    </lineage>
</organism>
<dbReference type="PROSITE" id="PS50112">
    <property type="entry name" value="PAS"/>
    <property type="match status" value="1"/>
</dbReference>
<evidence type="ECO:0000256" key="8">
    <source>
        <dbReference type="ARBA" id="ARBA00022741"/>
    </source>
</evidence>
<evidence type="ECO:0000256" key="3">
    <source>
        <dbReference type="ARBA" id="ARBA00012438"/>
    </source>
</evidence>
<dbReference type="InterPro" id="IPR036097">
    <property type="entry name" value="HisK_dim/P_sf"/>
</dbReference>
<dbReference type="InterPro" id="IPR036890">
    <property type="entry name" value="HATPase_C_sf"/>
</dbReference>
<dbReference type="Pfam" id="PF00512">
    <property type="entry name" value="HisKA"/>
    <property type="match status" value="1"/>
</dbReference>
<keyword evidence="5" id="KW-0597">Phosphoprotein</keyword>
<keyword evidence="8" id="KW-0547">Nucleotide-binding</keyword>
<reference evidence="16" key="1">
    <citation type="submission" date="2020-07" db="EMBL/GenBank/DDBJ databases">
        <title>Huge and variable diversity of episymbiotic CPR bacteria and DPANN archaea in groundwater ecosystems.</title>
        <authorList>
            <person name="He C.Y."/>
            <person name="Keren R."/>
            <person name="Whittaker M."/>
            <person name="Farag I.F."/>
            <person name="Doudna J."/>
            <person name="Cate J.H.D."/>
            <person name="Banfield J.F."/>
        </authorList>
    </citation>
    <scope>NUCLEOTIDE SEQUENCE</scope>
    <source>
        <strain evidence="16">NC_groundwater_1664_Pr3_B-0.1um_52_9</strain>
    </source>
</reference>
<dbReference type="Gene3D" id="1.10.287.130">
    <property type="match status" value="1"/>
</dbReference>
<evidence type="ECO:0000256" key="7">
    <source>
        <dbReference type="ARBA" id="ARBA00022692"/>
    </source>
</evidence>
<keyword evidence="12" id="KW-0902">Two-component regulatory system</keyword>
<dbReference type="SUPFAM" id="SSF55874">
    <property type="entry name" value="ATPase domain of HSP90 chaperone/DNA topoisomerase II/histidine kinase"/>
    <property type="match status" value="1"/>
</dbReference>
<dbReference type="InterPro" id="IPR035965">
    <property type="entry name" value="PAS-like_dom_sf"/>
</dbReference>
<dbReference type="PANTHER" id="PTHR43065:SF10">
    <property type="entry name" value="PEROXIDE STRESS-ACTIVATED HISTIDINE KINASE MAK3"/>
    <property type="match status" value="1"/>
</dbReference>
<evidence type="ECO:0000256" key="1">
    <source>
        <dbReference type="ARBA" id="ARBA00000085"/>
    </source>
</evidence>
<dbReference type="InterPro" id="IPR013656">
    <property type="entry name" value="PAS_4"/>
</dbReference>
<dbReference type="SMART" id="SM00387">
    <property type="entry name" value="HATPase_c"/>
    <property type="match status" value="1"/>
</dbReference>
<dbReference type="SMART" id="SM00388">
    <property type="entry name" value="HisKA"/>
    <property type="match status" value="1"/>
</dbReference>
<dbReference type="SMART" id="SM00091">
    <property type="entry name" value="PAS"/>
    <property type="match status" value="1"/>
</dbReference>
<accession>A0A9D6Z401</accession>
<keyword evidence="7 13" id="KW-0812">Transmembrane</keyword>
<protein>
    <recommendedName>
        <fullName evidence="3">histidine kinase</fullName>
        <ecNumber evidence="3">2.7.13.3</ecNumber>
    </recommendedName>
</protein>
<feature type="transmembrane region" description="Helical" evidence="13">
    <location>
        <begin position="12"/>
        <end position="31"/>
    </location>
</feature>
<evidence type="ECO:0000256" key="4">
    <source>
        <dbReference type="ARBA" id="ARBA00022475"/>
    </source>
</evidence>
<gene>
    <name evidence="16" type="ORF">HY912_12945</name>
</gene>
<comment type="caution">
    <text evidence="16">The sequence shown here is derived from an EMBL/GenBank/DDBJ whole genome shotgun (WGS) entry which is preliminary data.</text>
</comment>
<dbReference type="InterPro" id="IPR003661">
    <property type="entry name" value="HisK_dim/P_dom"/>
</dbReference>
<keyword evidence="10" id="KW-0067">ATP-binding</keyword>
<evidence type="ECO:0000313" key="16">
    <source>
        <dbReference type="EMBL" id="MBI5250395.1"/>
    </source>
</evidence>
<dbReference type="EMBL" id="JACRDE010000340">
    <property type="protein sequence ID" value="MBI5250395.1"/>
    <property type="molecule type" value="Genomic_DNA"/>
</dbReference>
<dbReference type="InterPro" id="IPR029151">
    <property type="entry name" value="Sensor-like_sf"/>
</dbReference>
<evidence type="ECO:0000256" key="10">
    <source>
        <dbReference type="ARBA" id="ARBA00022840"/>
    </source>
</evidence>
<dbReference type="PRINTS" id="PR00344">
    <property type="entry name" value="BCTRLSENSOR"/>
</dbReference>
<dbReference type="GO" id="GO:0005886">
    <property type="term" value="C:plasma membrane"/>
    <property type="evidence" value="ECO:0007669"/>
    <property type="project" value="UniProtKB-SubCell"/>
</dbReference>
<dbReference type="Proteomes" id="UP000807825">
    <property type="component" value="Unassembled WGS sequence"/>
</dbReference>
<dbReference type="InterPro" id="IPR003594">
    <property type="entry name" value="HATPase_dom"/>
</dbReference>